<dbReference type="PANTHER" id="PTHR35271">
    <property type="entry name" value="ABC TRANSPORTER, SUBSTRATE-BINDING LIPOPROTEIN-RELATED"/>
    <property type="match status" value="1"/>
</dbReference>
<dbReference type="Pfam" id="PF04392">
    <property type="entry name" value="ABC_sub_bind"/>
    <property type="match status" value="1"/>
</dbReference>
<dbReference type="PANTHER" id="PTHR35271:SF1">
    <property type="entry name" value="ABC TRANSPORTER, SUBSTRATE-BINDING LIPOPROTEIN"/>
    <property type="match status" value="1"/>
</dbReference>
<dbReference type="SUPFAM" id="SSF53822">
    <property type="entry name" value="Periplasmic binding protein-like I"/>
    <property type="match status" value="1"/>
</dbReference>
<dbReference type="EMBL" id="CP019688">
    <property type="protein sequence ID" value="AQQ14908.1"/>
    <property type="molecule type" value="Genomic_DNA"/>
</dbReference>
<evidence type="ECO:0000313" key="3">
    <source>
        <dbReference type="Proteomes" id="UP000217209"/>
    </source>
</evidence>
<dbReference type="RefSeq" id="WP_095659675.1">
    <property type="nucleotide sequence ID" value="NZ_CP019688.1"/>
</dbReference>
<protein>
    <submittedName>
        <fullName evidence="2">ABC transporter substrate binding protein</fullName>
    </submittedName>
</protein>
<reference evidence="2 3" key="1">
    <citation type="submission" date="2016-12" db="EMBL/GenBank/DDBJ databases">
        <authorList>
            <person name="Song W.-J."/>
            <person name="Kurnit D.M."/>
        </authorList>
    </citation>
    <scope>NUCLEOTIDE SEQUENCE [LARGE SCALE GENOMIC DNA]</scope>
    <source>
        <strain evidence="2 3">DSM 30827</strain>
    </source>
</reference>
<proteinExistence type="predicted"/>
<accession>A0A1Q2HVM9</accession>
<dbReference type="CDD" id="cd06325">
    <property type="entry name" value="PBP1_ABC_unchar_transporter"/>
    <property type="match status" value="1"/>
</dbReference>
<dbReference type="InterPro" id="IPR007487">
    <property type="entry name" value="ABC_transpt-TYRBP-like"/>
</dbReference>
<dbReference type="InterPro" id="IPR028082">
    <property type="entry name" value="Peripla_BP_I"/>
</dbReference>
<sequence length="340" mass="35400" precursor="true">MSHRTFGRFGARTRIVTATLGATALVLAGCSQDSSSDSDADKGDAAASGESYNIGISQLVQHPALDAATAGFKEAFEDAGVEVNWTEQNANGEQATALTIAQQFAGQKLDAVLAVATPAAQAMVQNVTDSPVFFTAVTDPVEAQLVDSMDAPGGNITGTSDETPIKDQFDLISELVPDATKVGIVYASGEINSQIQVDNAKEEADGRGWTVETQTVTSVNEIPQAIEALGDVDVFYVPTDNMVVSGIASLVQAAEQKGIPVIGAEAGAVEGGAAATIGIDYHKLGYQTGEMALRVLRDGEDTADMPVETASEFSYVINEKAIENQGLTVPQAILDQAEKV</sequence>
<feature type="chain" id="PRO_5038464296" evidence="1">
    <location>
        <begin position="29"/>
        <end position="340"/>
    </location>
</feature>
<evidence type="ECO:0000313" key="2">
    <source>
        <dbReference type="EMBL" id="AQQ14908.1"/>
    </source>
</evidence>
<dbReference type="AlphaFoldDB" id="A0A1Q2HVM9"/>
<keyword evidence="1" id="KW-0732">Signal</keyword>
<dbReference type="KEGG" id="cgv:CGLAU_04670"/>
<feature type="signal peptide" evidence="1">
    <location>
        <begin position="1"/>
        <end position="28"/>
    </location>
</feature>
<keyword evidence="3" id="KW-1185">Reference proteome</keyword>
<name>A0A1Q2HVM9_9CORY</name>
<dbReference type="Gene3D" id="3.40.50.2300">
    <property type="match status" value="2"/>
</dbReference>
<gene>
    <name evidence="2" type="ORF">CGLAU_04670</name>
</gene>
<dbReference type="PROSITE" id="PS51257">
    <property type="entry name" value="PROKAR_LIPOPROTEIN"/>
    <property type="match status" value="1"/>
</dbReference>
<evidence type="ECO:0000256" key="1">
    <source>
        <dbReference type="SAM" id="SignalP"/>
    </source>
</evidence>
<dbReference type="Proteomes" id="UP000217209">
    <property type="component" value="Chromosome"/>
</dbReference>
<dbReference type="OrthoDB" id="9776955at2"/>
<organism evidence="2 3">
    <name type="scientific">Corynebacterium glaucum</name>
    <dbReference type="NCBI Taxonomy" id="187491"/>
    <lineage>
        <taxon>Bacteria</taxon>
        <taxon>Bacillati</taxon>
        <taxon>Actinomycetota</taxon>
        <taxon>Actinomycetes</taxon>
        <taxon>Mycobacteriales</taxon>
        <taxon>Corynebacteriaceae</taxon>
        <taxon>Corynebacterium</taxon>
    </lineage>
</organism>